<feature type="region of interest" description="Disordered" evidence="6">
    <location>
        <begin position="298"/>
        <end position="326"/>
    </location>
</feature>
<feature type="transmembrane region" description="Helical" evidence="7">
    <location>
        <begin position="442"/>
        <end position="465"/>
    </location>
</feature>
<evidence type="ECO:0000313" key="10">
    <source>
        <dbReference type="Proteomes" id="UP001166286"/>
    </source>
</evidence>
<dbReference type="AlphaFoldDB" id="A0AA39R4B3"/>
<evidence type="ECO:0000256" key="5">
    <source>
        <dbReference type="ARBA" id="ARBA00023136"/>
    </source>
</evidence>
<dbReference type="GO" id="GO:0022857">
    <property type="term" value="F:transmembrane transporter activity"/>
    <property type="evidence" value="ECO:0007669"/>
    <property type="project" value="InterPro"/>
</dbReference>
<comment type="caution">
    <text evidence="9">The sequence shown here is derived from an EMBL/GenBank/DDBJ whole genome shotgun (WGS) entry which is preliminary data.</text>
</comment>
<proteinExistence type="predicted"/>
<dbReference type="SUPFAM" id="SSF103473">
    <property type="entry name" value="MFS general substrate transporter"/>
    <property type="match status" value="1"/>
</dbReference>
<keyword evidence="2" id="KW-0813">Transport</keyword>
<dbReference type="InterPro" id="IPR050930">
    <property type="entry name" value="MFS_Vesicular_Transporter"/>
</dbReference>
<dbReference type="Proteomes" id="UP001166286">
    <property type="component" value="Unassembled WGS sequence"/>
</dbReference>
<feature type="transmembrane region" description="Helical" evidence="7">
    <location>
        <begin position="383"/>
        <end position="403"/>
    </location>
</feature>
<dbReference type="Pfam" id="PF07690">
    <property type="entry name" value="MFS_1"/>
    <property type="match status" value="1"/>
</dbReference>
<evidence type="ECO:0000256" key="6">
    <source>
        <dbReference type="SAM" id="MobiDB-lite"/>
    </source>
</evidence>
<dbReference type="GO" id="GO:0016020">
    <property type="term" value="C:membrane"/>
    <property type="evidence" value="ECO:0007669"/>
    <property type="project" value="UniProtKB-SubCell"/>
</dbReference>
<dbReference type="PANTHER" id="PTHR23506">
    <property type="entry name" value="GH10249P"/>
    <property type="match status" value="1"/>
</dbReference>
<dbReference type="PANTHER" id="PTHR23506:SF23">
    <property type="entry name" value="GH10249P"/>
    <property type="match status" value="1"/>
</dbReference>
<keyword evidence="3 7" id="KW-0812">Transmembrane</keyword>
<gene>
    <name evidence="9" type="ORF">JMJ35_004054</name>
</gene>
<feature type="transmembrane region" description="Helical" evidence="7">
    <location>
        <begin position="14"/>
        <end position="36"/>
    </location>
</feature>
<feature type="transmembrane region" description="Helical" evidence="7">
    <location>
        <begin position="412"/>
        <end position="430"/>
    </location>
</feature>
<feature type="transmembrane region" description="Helical" evidence="7">
    <location>
        <begin position="218"/>
        <end position="238"/>
    </location>
</feature>
<dbReference type="InterPro" id="IPR036259">
    <property type="entry name" value="MFS_trans_sf"/>
</dbReference>
<dbReference type="InterPro" id="IPR020846">
    <property type="entry name" value="MFS_dom"/>
</dbReference>
<feature type="transmembrane region" description="Helical" evidence="7">
    <location>
        <begin position="517"/>
        <end position="537"/>
    </location>
</feature>
<feature type="transmembrane region" description="Helical" evidence="7">
    <location>
        <begin position="349"/>
        <end position="371"/>
    </location>
</feature>
<reference evidence="9" key="1">
    <citation type="submission" date="2023-03" db="EMBL/GenBank/DDBJ databases">
        <title>Complete genome of Cladonia borealis.</title>
        <authorList>
            <person name="Park H."/>
        </authorList>
    </citation>
    <scope>NUCLEOTIDE SEQUENCE</scope>
    <source>
        <strain evidence="9">ANT050790</strain>
    </source>
</reference>
<keyword evidence="4 7" id="KW-1133">Transmembrane helix</keyword>
<feature type="transmembrane region" description="Helical" evidence="7">
    <location>
        <begin position="96"/>
        <end position="120"/>
    </location>
</feature>
<feature type="transmembrane region" description="Helical" evidence="7">
    <location>
        <begin position="132"/>
        <end position="151"/>
    </location>
</feature>
<evidence type="ECO:0000313" key="9">
    <source>
        <dbReference type="EMBL" id="KAK0513068.1"/>
    </source>
</evidence>
<dbReference type="EMBL" id="JAFEKC020000008">
    <property type="protein sequence ID" value="KAK0513068.1"/>
    <property type="molecule type" value="Genomic_DNA"/>
</dbReference>
<feature type="transmembrane region" description="Helical" evidence="7">
    <location>
        <begin position="485"/>
        <end position="505"/>
    </location>
</feature>
<feature type="transmembrane region" description="Helical" evidence="7">
    <location>
        <begin position="189"/>
        <end position="212"/>
    </location>
</feature>
<evidence type="ECO:0000256" key="3">
    <source>
        <dbReference type="ARBA" id="ARBA00022692"/>
    </source>
</evidence>
<evidence type="ECO:0000256" key="1">
    <source>
        <dbReference type="ARBA" id="ARBA00004141"/>
    </source>
</evidence>
<feature type="domain" description="Major facilitator superfamily (MFS) profile" evidence="8">
    <location>
        <begin position="57"/>
        <end position="541"/>
    </location>
</feature>
<sequence length="558" mass="59488">MAFDVTSGGLRDRYLLLSAPNGIIISLSVYFVFYFFASSLQSMQWAVNDFRSSKWLIGFTVFVAAFNDGFGYGAVVPVLPFSLVDRSGVAEKDVQFWLSALLVAFGLSLTFTARAAITAWGSDKLGSRQTPLLLGSALAIIGTIVFCVARAPWVLVVARICQGSSNGAVYSAGLPLIADSVSADEVGSWMGFVFSGMTGGFLVAPFLAGIVYDNTGYFEVFILVLGVLAFDFFLRAIIIEKKTAAKWHEAGSKPATTAAVQERPRNGYNDVRYSNGNGHSAGNGYKATNNAAQIGEISQGESDAEHDETSPLIRHISSSPQDDPSKPKSLFARLFPKMAVLLSSPRLDVAVYGCFIYMTIVASFDACLPLFVKRQFDWNSSGVGLIFLALTAPALLGTAIGALSDRCGPKKVSLVGFGIATPSLALLAFINDNSLVHKVFLAVLLVLVGIGVNLILTPLAADMLYESKLLEKEHKDVFGKAGASAQVYSLLCAALGFATAVGPAWSGLIYEAVSWKVMMIALAAICVLGSIGVIFYTGGTAEKNGTQDEMPDDTYQRV</sequence>
<dbReference type="Gene3D" id="1.20.1250.20">
    <property type="entry name" value="MFS general substrate transporter like domains"/>
    <property type="match status" value="2"/>
</dbReference>
<organism evidence="9 10">
    <name type="scientific">Cladonia borealis</name>
    <dbReference type="NCBI Taxonomy" id="184061"/>
    <lineage>
        <taxon>Eukaryota</taxon>
        <taxon>Fungi</taxon>
        <taxon>Dikarya</taxon>
        <taxon>Ascomycota</taxon>
        <taxon>Pezizomycotina</taxon>
        <taxon>Lecanoromycetes</taxon>
        <taxon>OSLEUM clade</taxon>
        <taxon>Lecanoromycetidae</taxon>
        <taxon>Lecanorales</taxon>
        <taxon>Lecanorineae</taxon>
        <taxon>Cladoniaceae</taxon>
        <taxon>Cladonia</taxon>
    </lineage>
</organism>
<keyword evidence="10" id="KW-1185">Reference proteome</keyword>
<dbReference type="PROSITE" id="PS50850">
    <property type="entry name" value="MFS"/>
    <property type="match status" value="1"/>
</dbReference>
<keyword evidence="5 7" id="KW-0472">Membrane</keyword>
<feature type="transmembrane region" description="Helical" evidence="7">
    <location>
        <begin position="56"/>
        <end position="76"/>
    </location>
</feature>
<name>A0AA39R4B3_9LECA</name>
<dbReference type="InterPro" id="IPR011701">
    <property type="entry name" value="MFS"/>
</dbReference>
<evidence type="ECO:0000256" key="4">
    <source>
        <dbReference type="ARBA" id="ARBA00022989"/>
    </source>
</evidence>
<protein>
    <recommendedName>
        <fullName evidence="8">Major facilitator superfamily (MFS) profile domain-containing protein</fullName>
    </recommendedName>
</protein>
<accession>A0AA39R4B3</accession>
<evidence type="ECO:0000256" key="7">
    <source>
        <dbReference type="SAM" id="Phobius"/>
    </source>
</evidence>
<evidence type="ECO:0000259" key="8">
    <source>
        <dbReference type="PROSITE" id="PS50850"/>
    </source>
</evidence>
<comment type="subcellular location">
    <subcellularLocation>
        <location evidence="1">Membrane</location>
        <topology evidence="1">Multi-pass membrane protein</topology>
    </subcellularLocation>
</comment>
<evidence type="ECO:0000256" key="2">
    <source>
        <dbReference type="ARBA" id="ARBA00022448"/>
    </source>
</evidence>